<comment type="caution">
    <text evidence="11">The sequence shown here is derived from an EMBL/GenBank/DDBJ whole genome shotgun (WGS) entry which is preliminary data.</text>
</comment>
<dbReference type="EC" id="2.7.13.3" evidence="2"/>
<comment type="catalytic activity">
    <reaction evidence="1">
        <text>ATP + protein L-histidine = ADP + protein N-phospho-L-histidine.</text>
        <dbReference type="EC" id="2.7.13.3"/>
    </reaction>
</comment>
<dbReference type="RefSeq" id="WP_273601220.1">
    <property type="nucleotide sequence ID" value="NZ_JAQQXT010000009.1"/>
</dbReference>
<evidence type="ECO:0000256" key="3">
    <source>
        <dbReference type="ARBA" id="ARBA00022553"/>
    </source>
</evidence>
<feature type="domain" description="PAS" evidence="9">
    <location>
        <begin position="144"/>
        <end position="218"/>
    </location>
</feature>
<keyword evidence="4" id="KW-0808">Transferase</keyword>
<keyword evidence="3" id="KW-0597">Phosphoprotein</keyword>
<keyword evidence="7" id="KW-0067">ATP-binding</keyword>
<dbReference type="EMBL" id="JAQQXT010000009">
    <property type="protein sequence ID" value="MDC8773042.1"/>
    <property type="molecule type" value="Genomic_DNA"/>
</dbReference>
<feature type="domain" description="PAC" evidence="10">
    <location>
        <begin position="220"/>
        <end position="272"/>
    </location>
</feature>
<dbReference type="PROSITE" id="PS50113">
    <property type="entry name" value="PAC"/>
    <property type="match status" value="2"/>
</dbReference>
<dbReference type="SUPFAM" id="SSF55874">
    <property type="entry name" value="ATPase domain of HSP90 chaperone/DNA topoisomerase II/histidine kinase"/>
    <property type="match status" value="1"/>
</dbReference>
<dbReference type="InterPro" id="IPR013655">
    <property type="entry name" value="PAS_fold_3"/>
</dbReference>
<dbReference type="Gene3D" id="3.30.450.20">
    <property type="entry name" value="PAS domain"/>
    <property type="match status" value="3"/>
</dbReference>
<dbReference type="SMART" id="SM00091">
    <property type="entry name" value="PAS"/>
    <property type="match status" value="3"/>
</dbReference>
<organism evidence="11 12">
    <name type="scientific">Roseateles albus</name>
    <dbReference type="NCBI Taxonomy" id="2987525"/>
    <lineage>
        <taxon>Bacteria</taxon>
        <taxon>Pseudomonadati</taxon>
        <taxon>Pseudomonadota</taxon>
        <taxon>Betaproteobacteria</taxon>
        <taxon>Burkholderiales</taxon>
        <taxon>Sphaerotilaceae</taxon>
        <taxon>Roseateles</taxon>
    </lineage>
</organism>
<evidence type="ECO:0000259" key="9">
    <source>
        <dbReference type="PROSITE" id="PS50112"/>
    </source>
</evidence>
<evidence type="ECO:0000256" key="7">
    <source>
        <dbReference type="ARBA" id="ARBA00022840"/>
    </source>
</evidence>
<dbReference type="SMART" id="SM00086">
    <property type="entry name" value="PAC"/>
    <property type="match status" value="3"/>
</dbReference>
<dbReference type="InterPro" id="IPR001610">
    <property type="entry name" value="PAC"/>
</dbReference>
<dbReference type="SMART" id="SM00387">
    <property type="entry name" value="HATPase_c"/>
    <property type="match status" value="1"/>
</dbReference>
<dbReference type="Pfam" id="PF08448">
    <property type="entry name" value="PAS_4"/>
    <property type="match status" value="1"/>
</dbReference>
<evidence type="ECO:0000313" key="12">
    <source>
        <dbReference type="Proteomes" id="UP001221189"/>
    </source>
</evidence>
<dbReference type="SUPFAM" id="SSF55785">
    <property type="entry name" value="PYP-like sensor domain (PAS domain)"/>
    <property type="match status" value="3"/>
</dbReference>
<keyword evidence="6" id="KW-0418">Kinase</keyword>
<protein>
    <recommendedName>
        <fullName evidence="2">histidine kinase</fullName>
        <ecNumber evidence="2">2.7.13.3</ecNumber>
    </recommendedName>
</protein>
<dbReference type="InterPro" id="IPR003594">
    <property type="entry name" value="HATPase_dom"/>
</dbReference>
<dbReference type="InterPro" id="IPR000700">
    <property type="entry name" value="PAS-assoc_C"/>
</dbReference>
<dbReference type="InterPro" id="IPR036890">
    <property type="entry name" value="HATPase_C_sf"/>
</dbReference>
<dbReference type="InterPro" id="IPR011495">
    <property type="entry name" value="Sig_transdc_His_kin_sub2_dim/P"/>
</dbReference>
<feature type="domain" description="PAC" evidence="10">
    <location>
        <begin position="90"/>
        <end position="143"/>
    </location>
</feature>
<proteinExistence type="predicted"/>
<dbReference type="Pfam" id="PF02518">
    <property type="entry name" value="HATPase_c"/>
    <property type="match status" value="1"/>
</dbReference>
<dbReference type="Pfam" id="PF07568">
    <property type="entry name" value="HisKA_2"/>
    <property type="match status" value="1"/>
</dbReference>
<reference evidence="11 12" key="1">
    <citation type="submission" date="2022-10" db="EMBL/GenBank/DDBJ databases">
        <title>Paucibacter sp. hw1 Genome sequencing.</title>
        <authorList>
            <person name="Park S."/>
        </authorList>
    </citation>
    <scope>NUCLEOTIDE SEQUENCE [LARGE SCALE GENOMIC DNA]</scope>
    <source>
        <strain evidence="12">hw1</strain>
    </source>
</reference>
<dbReference type="PROSITE" id="PS50112">
    <property type="entry name" value="PAS"/>
    <property type="match status" value="2"/>
</dbReference>
<evidence type="ECO:0000256" key="8">
    <source>
        <dbReference type="ARBA" id="ARBA00023026"/>
    </source>
</evidence>
<gene>
    <name evidence="11" type="ORF">PRZ03_15755</name>
</gene>
<dbReference type="Pfam" id="PF08447">
    <property type="entry name" value="PAS_3"/>
    <property type="match status" value="1"/>
</dbReference>
<dbReference type="PANTHER" id="PTHR41523:SF8">
    <property type="entry name" value="ETHYLENE RESPONSE SENSOR PROTEIN"/>
    <property type="match status" value="1"/>
</dbReference>
<keyword evidence="8" id="KW-0843">Virulence</keyword>
<sequence>MDTDSNDVQTAGAVGSQKTVHKFRQLADWAPVSLALFDLDMRYLELTQGWRDDCQLGDRNVIGLSHYEVFPDLPARWKDVHRRCLAGATERSESDIFLRPDGTLGWIRWEVKPWRDDSSNIGGIVMWTEDITVRKQMEDTLHANKERLKFLLSSSPAIIYTCEVEPPYAATYISENIIDLMGFQPEQFTDAPNFWAAHIHPEDSQLVFDQLGELFAHGHHAQEYRFQMADGTYHWVYDRAKVVYSNDGKPDQLIGYWADINEKKLAEAELRRSEASHRELFDSNPHPMWVFDRDTLAFIAVNDAAICHYGYSRDEFLAMTIKDIRPPEDLPRLLDNLALEWDGIDEAGLWNHCTKDGRVITVEIVSHALKFAGRNAELVLAHDVTKRNQAEIGLQTALREKTALLLEVHHRVKNNLQVITSLLRLEGFRCTDDPTKAVLQDMQQRVRSMALLHEIIYRKGTFAAVDLGSYLGQIAGESLKSLHAGRGTVQLRLDLGLLKVGLDQATPAGLLVSELVSNSLKHAFPDERSGEITISLHPLDLSDHWRLAVIDNGIGLPADFETRRESSLGLQLVADLASQMGGKLQVGHGPQAAFTIDFIALEPKALVINLNGDLP</sequence>
<dbReference type="InterPro" id="IPR035965">
    <property type="entry name" value="PAS-like_dom_sf"/>
</dbReference>
<dbReference type="Gene3D" id="3.30.565.10">
    <property type="entry name" value="Histidine kinase-like ATPase, C-terminal domain"/>
    <property type="match status" value="1"/>
</dbReference>
<dbReference type="CDD" id="cd00130">
    <property type="entry name" value="PAS"/>
    <property type="match status" value="3"/>
</dbReference>
<name>A0ABT5KI27_9BURK</name>
<evidence type="ECO:0000256" key="6">
    <source>
        <dbReference type="ARBA" id="ARBA00022777"/>
    </source>
</evidence>
<evidence type="ECO:0000256" key="4">
    <source>
        <dbReference type="ARBA" id="ARBA00022679"/>
    </source>
</evidence>
<dbReference type="Proteomes" id="UP001221189">
    <property type="component" value="Unassembled WGS sequence"/>
</dbReference>
<accession>A0ABT5KI27</accession>
<evidence type="ECO:0000313" key="11">
    <source>
        <dbReference type="EMBL" id="MDC8773042.1"/>
    </source>
</evidence>
<evidence type="ECO:0000259" key="10">
    <source>
        <dbReference type="PROSITE" id="PS50113"/>
    </source>
</evidence>
<evidence type="ECO:0000256" key="1">
    <source>
        <dbReference type="ARBA" id="ARBA00000085"/>
    </source>
</evidence>
<keyword evidence="5" id="KW-0547">Nucleotide-binding</keyword>
<dbReference type="NCBIfam" id="TIGR00229">
    <property type="entry name" value="sensory_box"/>
    <property type="match status" value="3"/>
</dbReference>
<dbReference type="Pfam" id="PF13426">
    <property type="entry name" value="PAS_9"/>
    <property type="match status" value="1"/>
</dbReference>
<evidence type="ECO:0000256" key="2">
    <source>
        <dbReference type="ARBA" id="ARBA00012438"/>
    </source>
</evidence>
<dbReference type="InterPro" id="IPR000014">
    <property type="entry name" value="PAS"/>
</dbReference>
<evidence type="ECO:0000256" key="5">
    <source>
        <dbReference type="ARBA" id="ARBA00022741"/>
    </source>
</evidence>
<dbReference type="InterPro" id="IPR013656">
    <property type="entry name" value="PAS_4"/>
</dbReference>
<dbReference type="PANTHER" id="PTHR41523">
    <property type="entry name" value="TWO-COMPONENT SYSTEM SENSOR PROTEIN"/>
    <property type="match status" value="1"/>
</dbReference>
<feature type="domain" description="PAS" evidence="9">
    <location>
        <begin position="273"/>
        <end position="337"/>
    </location>
</feature>
<keyword evidence="12" id="KW-1185">Reference proteome</keyword>